<gene>
    <name evidence="2" type="ORF">CBR_g50318</name>
</gene>
<feature type="compositionally biased region" description="Polar residues" evidence="1">
    <location>
        <begin position="30"/>
        <end position="52"/>
    </location>
</feature>
<protein>
    <submittedName>
        <fullName evidence="2">Uncharacterized protein</fullName>
    </submittedName>
</protein>
<reference evidence="2 3" key="1">
    <citation type="journal article" date="2018" name="Cell">
        <title>The Chara Genome: Secondary Complexity and Implications for Plant Terrestrialization.</title>
        <authorList>
            <person name="Nishiyama T."/>
            <person name="Sakayama H."/>
            <person name="Vries J.D."/>
            <person name="Buschmann H."/>
            <person name="Saint-Marcoux D."/>
            <person name="Ullrich K.K."/>
            <person name="Haas F.B."/>
            <person name="Vanderstraeten L."/>
            <person name="Becker D."/>
            <person name="Lang D."/>
            <person name="Vosolsobe S."/>
            <person name="Rombauts S."/>
            <person name="Wilhelmsson P.K.I."/>
            <person name="Janitza P."/>
            <person name="Kern R."/>
            <person name="Heyl A."/>
            <person name="Rumpler F."/>
            <person name="Villalobos L.I.A.C."/>
            <person name="Clay J.M."/>
            <person name="Skokan R."/>
            <person name="Toyoda A."/>
            <person name="Suzuki Y."/>
            <person name="Kagoshima H."/>
            <person name="Schijlen E."/>
            <person name="Tajeshwar N."/>
            <person name="Catarino B."/>
            <person name="Hetherington A.J."/>
            <person name="Saltykova A."/>
            <person name="Bonnot C."/>
            <person name="Breuninger H."/>
            <person name="Symeonidi A."/>
            <person name="Radhakrishnan G.V."/>
            <person name="Van Nieuwerburgh F."/>
            <person name="Deforce D."/>
            <person name="Chang C."/>
            <person name="Karol K.G."/>
            <person name="Hedrich R."/>
            <person name="Ulvskov P."/>
            <person name="Glockner G."/>
            <person name="Delwiche C.F."/>
            <person name="Petrasek J."/>
            <person name="Van de Peer Y."/>
            <person name="Friml J."/>
            <person name="Beilby M."/>
            <person name="Dolan L."/>
            <person name="Kohara Y."/>
            <person name="Sugano S."/>
            <person name="Fujiyama A."/>
            <person name="Delaux P.-M."/>
            <person name="Quint M."/>
            <person name="TheiBen G."/>
            <person name="Hagemann M."/>
            <person name="Harholt J."/>
            <person name="Dunand C."/>
            <person name="Zachgo S."/>
            <person name="Langdale J."/>
            <person name="Maumus F."/>
            <person name="Straeten D.V.D."/>
            <person name="Gould S.B."/>
            <person name="Rensing S.A."/>
        </authorList>
    </citation>
    <scope>NUCLEOTIDE SEQUENCE [LARGE SCALE GENOMIC DNA]</scope>
    <source>
        <strain evidence="2 3">S276</strain>
    </source>
</reference>
<feature type="compositionally biased region" description="Polar residues" evidence="1">
    <location>
        <begin position="205"/>
        <end position="215"/>
    </location>
</feature>
<sequence>MEMESIPGAPPPPPPPPEIVMEDAIEETGQHTSQYTSHAQAQAEESATNGATAANAPEDCMRKVADWLMDSLQMKFTGRDDDFWDDTYRALIPLLKNSGSLKAALANGLPAGTNWQSICHKLLAIVINLSQTGEPQAASSAPSAMSSTIANSVAGNGDISETCKGDSQAGREKEEVASIDSQQQRGEEGDLEGGGQEKANKGREQISNQTEQTPNDMMGSGETHEGEGTEGEGTEGEGREGIRENDEQQAKRGRAEEREQGDHDSGRLGNGETQVGEGKQPVETIIFRGGKRKKASV</sequence>
<feature type="compositionally biased region" description="Pro residues" evidence="1">
    <location>
        <begin position="8"/>
        <end position="18"/>
    </location>
</feature>
<proteinExistence type="predicted"/>
<feature type="compositionally biased region" description="Basic and acidic residues" evidence="1">
    <location>
        <begin position="161"/>
        <end position="176"/>
    </location>
</feature>
<dbReference type="Gramene" id="GBG65276">
    <property type="protein sequence ID" value="GBG65276"/>
    <property type="gene ID" value="CBR_g50318"/>
</dbReference>
<accession>A0A388K5I5</accession>
<feature type="region of interest" description="Disordered" evidence="1">
    <location>
        <begin position="1"/>
        <end position="55"/>
    </location>
</feature>
<feature type="compositionally biased region" description="Basic and acidic residues" evidence="1">
    <location>
        <begin position="236"/>
        <end position="266"/>
    </location>
</feature>
<organism evidence="2 3">
    <name type="scientific">Chara braunii</name>
    <name type="common">Braun's stonewort</name>
    <dbReference type="NCBI Taxonomy" id="69332"/>
    <lineage>
        <taxon>Eukaryota</taxon>
        <taxon>Viridiplantae</taxon>
        <taxon>Streptophyta</taxon>
        <taxon>Charophyceae</taxon>
        <taxon>Charales</taxon>
        <taxon>Characeae</taxon>
        <taxon>Chara</taxon>
    </lineage>
</organism>
<feature type="region of interest" description="Disordered" evidence="1">
    <location>
        <begin position="152"/>
        <end position="297"/>
    </location>
</feature>
<dbReference type="EMBL" id="BFEA01000060">
    <property type="protein sequence ID" value="GBG65276.1"/>
    <property type="molecule type" value="Genomic_DNA"/>
</dbReference>
<keyword evidence="3" id="KW-1185">Reference proteome</keyword>
<comment type="caution">
    <text evidence="2">The sequence shown here is derived from an EMBL/GenBank/DDBJ whole genome shotgun (WGS) entry which is preliminary data.</text>
</comment>
<evidence type="ECO:0000313" key="2">
    <source>
        <dbReference type="EMBL" id="GBG65276.1"/>
    </source>
</evidence>
<evidence type="ECO:0000313" key="3">
    <source>
        <dbReference type="Proteomes" id="UP000265515"/>
    </source>
</evidence>
<name>A0A388K5I5_CHABU</name>
<evidence type="ECO:0000256" key="1">
    <source>
        <dbReference type="SAM" id="MobiDB-lite"/>
    </source>
</evidence>
<dbReference type="Proteomes" id="UP000265515">
    <property type="component" value="Unassembled WGS sequence"/>
</dbReference>
<dbReference type="AlphaFoldDB" id="A0A388K5I5"/>